<keyword evidence="4" id="KW-0808">Transferase</keyword>
<dbReference type="PANTHER" id="PTHR10048">
    <property type="entry name" value="PHOSPHATIDYLINOSITOL KINASE"/>
    <property type="match status" value="1"/>
</dbReference>
<dbReference type="InterPro" id="IPR018936">
    <property type="entry name" value="PI3/4_kinase_CS"/>
</dbReference>
<dbReference type="Pfam" id="PF00613">
    <property type="entry name" value="PI3Ka"/>
    <property type="match status" value="1"/>
</dbReference>
<dbReference type="GO" id="GO:0005524">
    <property type="term" value="F:ATP binding"/>
    <property type="evidence" value="ECO:0007669"/>
    <property type="project" value="UniProtKB-KW"/>
</dbReference>
<dbReference type="InterPro" id="IPR001263">
    <property type="entry name" value="PI3K_accessory_dom"/>
</dbReference>
<accession>A0A0H5QH78</accession>
<keyword evidence="5" id="KW-0547">Nucleotide-binding</keyword>
<dbReference type="InterPro" id="IPR016024">
    <property type="entry name" value="ARM-type_fold"/>
</dbReference>
<dbReference type="SMART" id="SM00146">
    <property type="entry name" value="PI3Kc"/>
    <property type="match status" value="1"/>
</dbReference>
<feature type="region of interest" description="Disordered" evidence="8">
    <location>
        <begin position="1279"/>
        <end position="1304"/>
    </location>
</feature>
<dbReference type="InterPro" id="IPR042236">
    <property type="entry name" value="PI3K_accessory_sf"/>
</dbReference>
<dbReference type="PANTHER" id="PTHR10048:SF15">
    <property type="entry name" value="PHOSPHATIDYLINOSITOL 4-KINASE ALPHA"/>
    <property type="match status" value="1"/>
</dbReference>
<comment type="catalytic activity">
    <reaction evidence="1">
        <text>a 1,2-diacyl-sn-glycero-3-phospho-(1D-myo-inositol) + ATP = a 1,2-diacyl-sn-glycero-3-phospho-(1D-myo-inositol 4-phosphate) + ADP + H(+)</text>
        <dbReference type="Rhea" id="RHEA:19877"/>
        <dbReference type="ChEBI" id="CHEBI:15378"/>
        <dbReference type="ChEBI" id="CHEBI:30616"/>
        <dbReference type="ChEBI" id="CHEBI:57880"/>
        <dbReference type="ChEBI" id="CHEBI:58178"/>
        <dbReference type="ChEBI" id="CHEBI:456216"/>
        <dbReference type="EC" id="2.7.1.67"/>
    </reaction>
</comment>
<dbReference type="InterPro" id="IPR000403">
    <property type="entry name" value="PI3/4_kinase_cat_dom"/>
</dbReference>
<dbReference type="Gene3D" id="1.10.1070.11">
    <property type="entry name" value="Phosphatidylinositol 3-/4-kinase, catalytic domain"/>
    <property type="match status" value="1"/>
</dbReference>
<evidence type="ECO:0000256" key="4">
    <source>
        <dbReference type="ARBA" id="ARBA00022679"/>
    </source>
</evidence>
<dbReference type="GO" id="GO:0005737">
    <property type="term" value="C:cytoplasm"/>
    <property type="evidence" value="ECO:0007669"/>
    <property type="project" value="TreeGrafter"/>
</dbReference>
<evidence type="ECO:0000256" key="6">
    <source>
        <dbReference type="ARBA" id="ARBA00022777"/>
    </source>
</evidence>
<dbReference type="PROSITE" id="PS50290">
    <property type="entry name" value="PI3_4_KINASE_3"/>
    <property type="match status" value="1"/>
</dbReference>
<dbReference type="GO" id="GO:0046854">
    <property type="term" value="P:phosphatidylinositol phosphate biosynthetic process"/>
    <property type="evidence" value="ECO:0007669"/>
    <property type="project" value="InterPro"/>
</dbReference>
<evidence type="ECO:0000259" key="10">
    <source>
        <dbReference type="PROSITE" id="PS51545"/>
    </source>
</evidence>
<dbReference type="GO" id="GO:0005886">
    <property type="term" value="C:plasma membrane"/>
    <property type="evidence" value="ECO:0007669"/>
    <property type="project" value="TreeGrafter"/>
</dbReference>
<dbReference type="SUPFAM" id="SSF48371">
    <property type="entry name" value="ARM repeat"/>
    <property type="match status" value="2"/>
</dbReference>
<dbReference type="FunFam" id="3.30.1010.10:FF:000014">
    <property type="entry name" value="Phosphatidylinositol 4-kinase STT4"/>
    <property type="match status" value="1"/>
</dbReference>
<dbReference type="InterPro" id="IPR045495">
    <property type="entry name" value="PI4K_N"/>
</dbReference>
<feature type="domain" description="PIK helical" evidence="10">
    <location>
        <begin position="1372"/>
        <end position="1557"/>
    </location>
</feature>
<dbReference type="InterPro" id="IPR036940">
    <property type="entry name" value="PI3/4_kinase_cat_sf"/>
</dbReference>
<comment type="similarity">
    <text evidence="2">Belongs to the PI3/PI4-kinase family. Type III PI4K subfamily.</text>
</comment>
<dbReference type="Gene3D" id="3.30.1010.10">
    <property type="entry name" value="Phosphatidylinositol 3-kinase Catalytic Subunit, Chain A, domain 4"/>
    <property type="match status" value="1"/>
</dbReference>
<dbReference type="EMBL" id="HACM01000876">
    <property type="protein sequence ID" value="CRZ01318.1"/>
    <property type="molecule type" value="Transcribed_RNA"/>
</dbReference>
<evidence type="ECO:0000256" key="5">
    <source>
        <dbReference type="ARBA" id="ARBA00022741"/>
    </source>
</evidence>
<dbReference type="InterPro" id="IPR015433">
    <property type="entry name" value="PI3/4_kinase"/>
</dbReference>
<dbReference type="FunFam" id="1.10.1070.11:FF:000012">
    <property type="entry name" value="Phosphatidylinositol 4-kinase alpha 1"/>
    <property type="match status" value="1"/>
</dbReference>
<evidence type="ECO:0000256" key="7">
    <source>
        <dbReference type="ARBA" id="ARBA00022840"/>
    </source>
</evidence>
<dbReference type="Pfam" id="PF00454">
    <property type="entry name" value="PI3_PI4_kinase"/>
    <property type="match status" value="1"/>
</dbReference>
<dbReference type="PROSITE" id="PS00915">
    <property type="entry name" value="PI3_4_KINASE_1"/>
    <property type="match status" value="1"/>
</dbReference>
<proteinExistence type="inferred from homology"/>
<evidence type="ECO:0000256" key="3">
    <source>
        <dbReference type="ARBA" id="ARBA00012169"/>
    </source>
</evidence>
<keyword evidence="7" id="KW-0067">ATP-binding</keyword>
<dbReference type="SUPFAM" id="SSF56112">
    <property type="entry name" value="Protein kinase-like (PK-like)"/>
    <property type="match status" value="1"/>
</dbReference>
<organism evidence="11">
    <name type="scientific">Spongospora subterranea</name>
    <dbReference type="NCBI Taxonomy" id="70186"/>
    <lineage>
        <taxon>Eukaryota</taxon>
        <taxon>Sar</taxon>
        <taxon>Rhizaria</taxon>
        <taxon>Endomyxa</taxon>
        <taxon>Phytomyxea</taxon>
        <taxon>Plasmodiophorida</taxon>
        <taxon>Plasmodiophoridae</taxon>
        <taxon>Spongospora</taxon>
    </lineage>
</organism>
<dbReference type="PROSITE" id="PS00916">
    <property type="entry name" value="PI3_4_KINASE_2"/>
    <property type="match status" value="1"/>
</dbReference>
<reference evidence="11" key="1">
    <citation type="submission" date="2015-04" db="EMBL/GenBank/DDBJ databases">
        <title>The genome sequence of the plant pathogenic Rhizarian Plasmodiophora brassicae reveals insights in its biotrophic life cycle and the origin of chitin synthesis.</title>
        <authorList>
            <person name="Schwelm A."/>
            <person name="Fogelqvist J."/>
            <person name="Knaust A."/>
            <person name="Julke S."/>
            <person name="Lilja T."/>
            <person name="Dhandapani V."/>
            <person name="Bonilla-Rosso G."/>
            <person name="Karlsson M."/>
            <person name="Shevchenko A."/>
            <person name="Choi S.R."/>
            <person name="Kim H.G."/>
            <person name="Park J.Y."/>
            <person name="Lim Y.P."/>
            <person name="Ludwig-Muller J."/>
            <person name="Dixelius C."/>
        </authorList>
    </citation>
    <scope>NUCLEOTIDE SEQUENCE</scope>
    <source>
        <tissue evidence="11">Potato root galls</tissue>
    </source>
</reference>
<keyword evidence="6" id="KW-0418">Kinase</keyword>
<evidence type="ECO:0000256" key="2">
    <source>
        <dbReference type="ARBA" id="ARBA00006209"/>
    </source>
</evidence>
<dbReference type="Gene3D" id="1.25.40.70">
    <property type="entry name" value="Phosphatidylinositol 3-kinase, accessory domain (PIK)"/>
    <property type="match status" value="1"/>
</dbReference>
<evidence type="ECO:0000313" key="11">
    <source>
        <dbReference type="EMBL" id="CRZ01318.1"/>
    </source>
</evidence>
<dbReference type="Pfam" id="PF19274">
    <property type="entry name" value="PI4K_N"/>
    <property type="match status" value="3"/>
</dbReference>
<evidence type="ECO:0000259" key="9">
    <source>
        <dbReference type="PROSITE" id="PS50290"/>
    </source>
</evidence>
<dbReference type="InterPro" id="IPR011009">
    <property type="entry name" value="Kinase-like_dom_sf"/>
</dbReference>
<dbReference type="CDD" id="cd05167">
    <property type="entry name" value="PI4Kc_III_alpha"/>
    <property type="match status" value="1"/>
</dbReference>
<evidence type="ECO:0000256" key="8">
    <source>
        <dbReference type="SAM" id="MobiDB-lite"/>
    </source>
</evidence>
<dbReference type="GO" id="GO:0048015">
    <property type="term" value="P:phosphatidylinositol-mediated signaling"/>
    <property type="evidence" value="ECO:0007669"/>
    <property type="project" value="TreeGrafter"/>
</dbReference>
<evidence type="ECO:0000256" key="1">
    <source>
        <dbReference type="ARBA" id="ARBA00001686"/>
    </source>
</evidence>
<protein>
    <recommendedName>
        <fullName evidence="3">1-phosphatidylinositol 4-kinase</fullName>
        <ecNumber evidence="3">2.7.1.67</ecNumber>
    </recommendedName>
</protein>
<name>A0A0H5QH78_9EUKA</name>
<dbReference type="PROSITE" id="PS51545">
    <property type="entry name" value="PIK_HELICAL"/>
    <property type="match status" value="1"/>
</dbReference>
<sequence length="1956" mass="217524">MALYPRALDLLSSCLENSTDPAPAISRLMLLCPVLPDPSTIHKSPLLHELNSIGITDLATWNSQYSMDARSSACLLTISGAQQTPATFLYLQILSLNYRDPASNRLDPIFIASLCKAICRAESDISTTHVIRSTLSSALSALNLPVLLGVLQALCELPIFSQSELLREPLLSALTLARDQAVHLAASRHRRRRHQWSQVQIRSIRAISQQLQSCLNDDAVLRQSLYKQALGVLGFKDATDWRITPSAPISVDMYAACAQICVSCALSQADLAPDLLHCLMKLLRVSCRANVENLPSSSCKAVFTQMLAGIVRLAIHDHSLIGTAVDQLKALLESPSLQQHSDYEDLHESVSSALADILKAELSIPGRQFKDMIARKLVFSLDHNLLVAPNDQEESTMTDQSLLLLLGRVTSMVNNPKLTGHVLPMLMNRFTNSPKLLHIVIPHLTNIALVSEPRVFQDVVALLTSIYSKPFIPDNKWNRKEIPDALLYLATNVTVPDLRISLLKSLLKLFKVLGRQIQERMEQSALHNSSSMAGVLGFLLPALAALMIPSDPLSSPGALSDGALIARGMASVVHRHQSLAVMSPWDHQSEPLPKPVTAFDSPEADVKWFRTLWNYLVLYRFTDANSGTFWPPAWASAVQTIAAHSPALALSLSGPQHDVSLFAETGISQVCVGELRARLCSLYPTSASVSSVMAIGALTYVLAVDALESSRAISGSATLIFVYLHDQTIAPVSKIIDTVVDRVFQLYLDAMASLPPDSFRRHNLESHVIFLFAQLCSRHQRVANKAALCLKEIVSRFPFLQWSKRCLATLFELVSALQETTNDIDLIGPPSTEPKQGARFIIDLPDDIKSRSVILAHVQKLLTRWLENATFTVPAHMCSILQLFVQEWHDRNLVSPSYGIYTLLRHLLSGKRQGLLSLPSELDPTIASFTHALTARQRYLGDIRGRFFAFCQRTTNIQPFGFVMAAELLSEFHSVLGKYRQGDKDQEPLFRRCMYLSAGLLVWSVTPAAAEDHAACLHSPLPLASHKAVDPRELMHLLCMAPVYMFTESSVACAIQIWSWIFAVSHAFSVGLLVTMKSAWSYTVETRLGLFAVPPSSKAAQFSGCLFTRLSSAYHSDRNLTAPHDAWISFLLDRFDTIADCSAGSCRAVQVMLHKALSRPDFISLAPTAFSARFRMLLLGLRMVHSGQSQELLRDRVMSAAFAWFTDGPRWPQHETFAQVIRDGHTIVSFIEAIRRDMSSPAPPVQLSTVNAAAAAAASVSSRHGALMEAAVSVHGSVPQPSVMRSARPATDPTEALTLPGSDDANCNVPDADFGLQPDVGDAVTVGVRSLRAHVDLLVLLMSHELHRIVAWHNPRRHPDKMLRDENLYAHNLTTGVTQDDWRRYFSTAWQVDPHLAYRLAQRFPYVFVLRQLIRSKVRSQPLAFRSIGEAVRLLCNSRNCKAESPILKHINLYESCSLPMALRLLCRPYSSNRIANQFTMRSLAQHAHTGVIFYMPEMIQALRHDVYGSLATFLLTAGTQSPHLAHQLIWALQTESVLDDTRRRTSDDGLPNICSALERDVISSFTPEAAAFFHAEFSFFGQITRLSSDLLVVPKAQKEERRNRLQSELARIRNDTLKTSSYPLYLPTDHTAQVIDIVVDTAKPLQSAARVPFLVEFLVQNERHEVESDDDQDISVSTGKSDKIFTKQVIFKAGDDCRQDCLALQFIRLCKDILDSVGLPLFLFPYLVIPNRTGQSRDLGGVIECVRQSASRDELGKSNGLSLRDYFLSKYGRPESSSFKQAQRNFTLSMAGYAVCCYLLQVKDRHNGNILLDDAGHVIHIDFGFIFDISPAKDIKFESAGFKLTLEMVEVMDNVDSDMWNWFVDLCARGYLAVRAHRDDFLALTDVMVDSALGCFKPDSVRNLKLRFVPEKNERDAAQHMVGVVMDSYNKFTTNTYDSIQYLQQGIYYYAGQPS</sequence>
<feature type="domain" description="PI3K/PI4K catalytic" evidence="9">
    <location>
        <begin position="1667"/>
        <end position="1934"/>
    </location>
</feature>
<dbReference type="EC" id="2.7.1.67" evidence="3"/>
<dbReference type="GO" id="GO:0004430">
    <property type="term" value="F:1-phosphatidylinositol 4-kinase activity"/>
    <property type="evidence" value="ECO:0007669"/>
    <property type="project" value="UniProtKB-EC"/>
</dbReference>